<keyword evidence="3 4" id="KW-0145">Chemotaxis</keyword>
<feature type="domain" description="CheB-type methylesterase" evidence="7">
    <location>
        <begin position="174"/>
        <end position="364"/>
    </location>
</feature>
<comment type="catalytic activity">
    <reaction evidence="3">
        <text>L-glutaminyl-[protein] + H2O = L-glutamyl-[protein] + NH4(+)</text>
        <dbReference type="Rhea" id="RHEA:16441"/>
        <dbReference type="Rhea" id="RHEA-COMP:10207"/>
        <dbReference type="Rhea" id="RHEA-COMP:10208"/>
        <dbReference type="ChEBI" id="CHEBI:15377"/>
        <dbReference type="ChEBI" id="CHEBI:28938"/>
        <dbReference type="ChEBI" id="CHEBI:29973"/>
        <dbReference type="ChEBI" id="CHEBI:30011"/>
        <dbReference type="EC" id="3.5.1.44"/>
    </reaction>
</comment>
<evidence type="ECO:0000256" key="3">
    <source>
        <dbReference type="HAMAP-Rule" id="MF_00099"/>
    </source>
</evidence>
<dbReference type="Gene3D" id="3.40.50.2300">
    <property type="match status" value="1"/>
</dbReference>
<dbReference type="GO" id="GO:0006935">
    <property type="term" value="P:chemotaxis"/>
    <property type="evidence" value="ECO:0007669"/>
    <property type="project" value="UniProtKB-UniRule"/>
</dbReference>
<gene>
    <name evidence="3" type="primary">cheB</name>
    <name evidence="8" type="ORF">SAMN05216410_2405</name>
</gene>
<name>A0A1G6Q0H9_9MICO</name>
<dbReference type="SUPFAM" id="SSF52738">
    <property type="entry name" value="Methylesterase CheB, C-terminal domain"/>
    <property type="match status" value="1"/>
</dbReference>
<dbReference type="NCBIfam" id="NF001965">
    <property type="entry name" value="PRK00742.1"/>
    <property type="match status" value="1"/>
</dbReference>
<comment type="similarity">
    <text evidence="3">Belongs to the CheB family.</text>
</comment>
<comment type="PTM">
    <text evidence="3">Phosphorylated by CheA. Phosphorylation of the N-terminal regulatory domain activates the methylesterase activity.</text>
</comment>
<keyword evidence="3 5" id="KW-0597">Phosphoprotein</keyword>
<evidence type="ECO:0000313" key="8">
    <source>
        <dbReference type="EMBL" id="SDC85819.1"/>
    </source>
</evidence>
<dbReference type="HAMAP" id="MF_00099">
    <property type="entry name" value="CheB_chemtxs"/>
    <property type="match status" value="1"/>
</dbReference>
<protein>
    <recommendedName>
        <fullName evidence="3">Protein-glutamate methylesterase/protein-glutamine glutaminase</fullName>
        <ecNumber evidence="3">3.1.1.61</ecNumber>
        <ecNumber evidence="3">3.5.1.44</ecNumber>
    </recommendedName>
</protein>
<keyword evidence="9" id="KW-1185">Reference proteome</keyword>
<dbReference type="GO" id="GO:0008984">
    <property type="term" value="F:protein-glutamate methylesterase activity"/>
    <property type="evidence" value="ECO:0007669"/>
    <property type="project" value="UniProtKB-UniRule"/>
</dbReference>
<dbReference type="InterPro" id="IPR001789">
    <property type="entry name" value="Sig_transdc_resp-reg_receiver"/>
</dbReference>
<feature type="modified residue" description="4-aspartylphosphate" evidence="3 5">
    <location>
        <position position="55"/>
    </location>
</feature>
<dbReference type="Pfam" id="PF01339">
    <property type="entry name" value="CheB_methylest"/>
    <property type="match status" value="1"/>
</dbReference>
<dbReference type="CDD" id="cd16432">
    <property type="entry name" value="CheB_Rec"/>
    <property type="match status" value="1"/>
</dbReference>
<evidence type="ECO:0000256" key="5">
    <source>
        <dbReference type="PROSITE-ProRule" id="PRU00169"/>
    </source>
</evidence>
<comment type="catalytic activity">
    <reaction evidence="2 3">
        <text>[protein]-L-glutamate 5-O-methyl ester + H2O = L-glutamyl-[protein] + methanol + H(+)</text>
        <dbReference type="Rhea" id="RHEA:23236"/>
        <dbReference type="Rhea" id="RHEA-COMP:10208"/>
        <dbReference type="Rhea" id="RHEA-COMP:10311"/>
        <dbReference type="ChEBI" id="CHEBI:15377"/>
        <dbReference type="ChEBI" id="CHEBI:15378"/>
        <dbReference type="ChEBI" id="CHEBI:17790"/>
        <dbReference type="ChEBI" id="CHEBI:29973"/>
        <dbReference type="ChEBI" id="CHEBI:82795"/>
        <dbReference type="EC" id="3.1.1.61"/>
    </reaction>
</comment>
<dbReference type="PROSITE" id="PS50110">
    <property type="entry name" value="RESPONSE_REGULATORY"/>
    <property type="match status" value="1"/>
</dbReference>
<dbReference type="EC" id="3.1.1.61" evidence="3"/>
<feature type="active site" evidence="3 4">
    <location>
        <position position="306"/>
    </location>
</feature>
<dbReference type="PROSITE" id="PS50122">
    <property type="entry name" value="CHEB"/>
    <property type="match status" value="1"/>
</dbReference>
<evidence type="ECO:0000256" key="2">
    <source>
        <dbReference type="ARBA" id="ARBA00048267"/>
    </source>
</evidence>
<dbReference type="SUPFAM" id="SSF52172">
    <property type="entry name" value="CheY-like"/>
    <property type="match status" value="1"/>
</dbReference>
<dbReference type="Pfam" id="PF00072">
    <property type="entry name" value="Response_reg"/>
    <property type="match status" value="1"/>
</dbReference>
<dbReference type="InterPro" id="IPR011006">
    <property type="entry name" value="CheY-like_superfamily"/>
</dbReference>
<dbReference type="PIRSF" id="PIRSF000876">
    <property type="entry name" value="RR_chemtxs_CheB"/>
    <property type="match status" value="1"/>
</dbReference>
<dbReference type="RefSeq" id="WP_093183506.1">
    <property type="nucleotide sequence ID" value="NZ_FMYH01000004.1"/>
</dbReference>
<evidence type="ECO:0000313" key="9">
    <source>
        <dbReference type="Proteomes" id="UP000199039"/>
    </source>
</evidence>
<comment type="domain">
    <text evidence="3">Contains a C-terminal catalytic domain, and an N-terminal region which modulates catalytic activity.</text>
</comment>
<dbReference type="OrthoDB" id="9793421at2"/>
<dbReference type="AlphaFoldDB" id="A0A1G6Q0H9"/>
<keyword evidence="1 3" id="KW-0378">Hydrolase</keyword>
<feature type="active site" evidence="3 4">
    <location>
        <position position="183"/>
    </location>
</feature>
<dbReference type="STRING" id="1814289.SAMN05216410_2405"/>
<evidence type="ECO:0000259" key="6">
    <source>
        <dbReference type="PROSITE" id="PS50110"/>
    </source>
</evidence>
<sequence>MTIRVLVVDDSVVIRRLVVLALQSDPEVEVVGTAANGRLALAKVEQLAPDAVTMDIEMPELNGVEAVRELRRRGHRMPIIMFSTLTERGATATLDALSAGASDYVAKPSNVGSISESLAAVADQLIPKIRALVPAARRAPGTAGRAAALAGVAAPRSAAPRQVATARLGARRHPMRAVVLGCSTGGPEALSRVVERLTVPLAVPMLVVQHMPAVFTRQLANRLDRLGPSQVYEAEDGQALVPGGIYIAPGDTHLEVEGKPGRLRARITRTPPVNFCRPSVDVLFRSALDVIGPDLLAVVLTGMGADGKAGAGAIAEAGGTVVVQDEQTSVVWGMPGATATAGYAHRILPILEIGQTISGLVQAGSGIKEVSQ</sequence>
<dbReference type="PANTHER" id="PTHR42872:SF3">
    <property type="entry name" value="PROTEIN-GLUTAMATE METHYLESTERASE_PROTEIN-GLUTAMINE GLUTAMINASE 1"/>
    <property type="match status" value="1"/>
</dbReference>
<evidence type="ECO:0000256" key="1">
    <source>
        <dbReference type="ARBA" id="ARBA00022801"/>
    </source>
</evidence>
<dbReference type="Proteomes" id="UP000199039">
    <property type="component" value="Unassembled WGS sequence"/>
</dbReference>
<dbReference type="GO" id="GO:0050568">
    <property type="term" value="F:protein-glutamine glutaminase activity"/>
    <property type="evidence" value="ECO:0007669"/>
    <property type="project" value="UniProtKB-UniRule"/>
</dbReference>
<dbReference type="Gene3D" id="3.40.50.180">
    <property type="entry name" value="Methylesterase CheB, C-terminal domain"/>
    <property type="match status" value="1"/>
</dbReference>
<reference evidence="8 9" key="1">
    <citation type="submission" date="2016-09" db="EMBL/GenBank/DDBJ databases">
        <authorList>
            <person name="Capua I."/>
            <person name="De Benedictis P."/>
            <person name="Joannis T."/>
            <person name="Lombin L.H."/>
            <person name="Cattoli G."/>
        </authorList>
    </citation>
    <scope>NUCLEOTIDE SEQUENCE [LARGE SCALE GENOMIC DNA]</scope>
    <source>
        <strain evidence="8 9">ISLP-3</strain>
    </source>
</reference>
<organism evidence="8 9">
    <name type="scientific">Sanguibacter gelidistatuariae</name>
    <dbReference type="NCBI Taxonomy" id="1814289"/>
    <lineage>
        <taxon>Bacteria</taxon>
        <taxon>Bacillati</taxon>
        <taxon>Actinomycetota</taxon>
        <taxon>Actinomycetes</taxon>
        <taxon>Micrococcales</taxon>
        <taxon>Sanguibacteraceae</taxon>
        <taxon>Sanguibacter</taxon>
    </lineage>
</organism>
<feature type="domain" description="Response regulatory" evidence="6">
    <location>
        <begin position="4"/>
        <end position="122"/>
    </location>
</feature>
<dbReference type="EMBL" id="FMYH01000004">
    <property type="protein sequence ID" value="SDC85819.1"/>
    <property type="molecule type" value="Genomic_DNA"/>
</dbReference>
<comment type="subcellular location">
    <subcellularLocation>
        <location evidence="3">Cytoplasm</location>
    </subcellularLocation>
</comment>
<dbReference type="EC" id="3.5.1.44" evidence="3"/>
<dbReference type="InterPro" id="IPR035909">
    <property type="entry name" value="CheB_C"/>
</dbReference>
<proteinExistence type="inferred from homology"/>
<dbReference type="GO" id="GO:0005737">
    <property type="term" value="C:cytoplasm"/>
    <property type="evidence" value="ECO:0007669"/>
    <property type="project" value="UniProtKB-SubCell"/>
</dbReference>
<dbReference type="InterPro" id="IPR000673">
    <property type="entry name" value="Sig_transdc_resp-reg_Me-estase"/>
</dbReference>
<dbReference type="InterPro" id="IPR008248">
    <property type="entry name" value="CheB-like"/>
</dbReference>
<evidence type="ECO:0000259" key="7">
    <source>
        <dbReference type="PROSITE" id="PS50122"/>
    </source>
</evidence>
<dbReference type="SMART" id="SM00448">
    <property type="entry name" value="REC"/>
    <property type="match status" value="1"/>
</dbReference>
<keyword evidence="3" id="KW-0963">Cytoplasm</keyword>
<dbReference type="GO" id="GO:0000156">
    <property type="term" value="F:phosphorelay response regulator activity"/>
    <property type="evidence" value="ECO:0007669"/>
    <property type="project" value="InterPro"/>
</dbReference>
<comment type="function">
    <text evidence="3">Involved in chemotaxis. Part of a chemotaxis signal transduction system that modulates chemotaxis in response to various stimuli. Catalyzes the demethylation of specific methylglutamate residues introduced into the chemoreceptors (methyl-accepting chemotaxis proteins or MCP) by CheR. Also mediates the irreversible deamidation of specific glutamine residues to glutamic acid.</text>
</comment>
<evidence type="ECO:0000256" key="4">
    <source>
        <dbReference type="PROSITE-ProRule" id="PRU00050"/>
    </source>
</evidence>
<accession>A0A1G6Q0H9</accession>
<dbReference type="PANTHER" id="PTHR42872">
    <property type="entry name" value="PROTEIN-GLUTAMATE METHYLESTERASE/PROTEIN-GLUTAMINE GLUTAMINASE"/>
    <property type="match status" value="1"/>
</dbReference>
<feature type="active site" evidence="3 4">
    <location>
        <position position="210"/>
    </location>
</feature>
<dbReference type="CDD" id="cd17541">
    <property type="entry name" value="REC_CheB-like"/>
    <property type="match status" value="1"/>
</dbReference>